<keyword evidence="2" id="KW-1185">Reference proteome</keyword>
<dbReference type="Gene3D" id="1.20.1440.60">
    <property type="entry name" value="23S rRNA-intervening sequence"/>
    <property type="match status" value="1"/>
</dbReference>
<gene>
    <name evidence="1" type="ORF">KEM09_11935</name>
</gene>
<sequence>MYTFAFEKLEVWQLSRQFVAKIYKVTADFPDEEKFGLVSQIRRAAVSIPSNLAEGNARLLKDDKARFFQISYSSLMEVVNQLIISLDLGFINE</sequence>
<dbReference type="PANTHER" id="PTHR38471:SF2">
    <property type="entry name" value="FOUR HELIX BUNDLE PROTEIN"/>
    <property type="match status" value="1"/>
</dbReference>
<dbReference type="NCBIfam" id="TIGR02436">
    <property type="entry name" value="four helix bundle protein"/>
    <property type="match status" value="1"/>
</dbReference>
<dbReference type="Pfam" id="PF05635">
    <property type="entry name" value="23S_rRNA_IVP"/>
    <property type="match status" value="1"/>
</dbReference>
<dbReference type="EMBL" id="JAGUCN010000013">
    <property type="protein sequence ID" value="MBS2212119.1"/>
    <property type="molecule type" value="Genomic_DNA"/>
</dbReference>
<evidence type="ECO:0000313" key="2">
    <source>
        <dbReference type="Proteomes" id="UP000721861"/>
    </source>
</evidence>
<accession>A0ABS5KAY0</accession>
<protein>
    <submittedName>
        <fullName evidence="1">Four helix bundle protein</fullName>
    </submittedName>
</protein>
<dbReference type="SUPFAM" id="SSF158446">
    <property type="entry name" value="IVS-encoded protein-like"/>
    <property type="match status" value="1"/>
</dbReference>
<dbReference type="InterPro" id="IPR036583">
    <property type="entry name" value="23S_rRNA_IVS_sf"/>
</dbReference>
<dbReference type="PANTHER" id="PTHR38471">
    <property type="entry name" value="FOUR HELIX BUNDLE PROTEIN"/>
    <property type="match status" value="1"/>
</dbReference>
<dbReference type="CDD" id="cd16377">
    <property type="entry name" value="23S_rRNA_IVP_like"/>
    <property type="match status" value="1"/>
</dbReference>
<evidence type="ECO:0000313" key="1">
    <source>
        <dbReference type="EMBL" id="MBS2212119.1"/>
    </source>
</evidence>
<reference evidence="1 2" key="1">
    <citation type="journal article" date="2014" name="Int. J. Syst. Evol. Microbiol.">
        <title>Carboxylicivirga gen. nov. in the family Marinilabiliaceae with two novel species, Carboxylicivirga mesophila sp. nov. and Carboxylicivirga taeanensis sp. nov., and reclassification of Cytophaga fermentans as Saccharicrinis fermentans gen. nov., comb. nov.</title>
        <authorList>
            <person name="Yang S.H."/>
            <person name="Seo H.S."/>
            <person name="Woo J.H."/>
            <person name="Oh H.M."/>
            <person name="Jang H."/>
            <person name="Lee J.H."/>
            <person name="Kim S.J."/>
            <person name="Kwon K.K."/>
        </authorList>
    </citation>
    <scope>NUCLEOTIDE SEQUENCE [LARGE SCALE GENOMIC DNA]</scope>
    <source>
        <strain evidence="1 2">JCM 18290</strain>
    </source>
</reference>
<dbReference type="InterPro" id="IPR012657">
    <property type="entry name" value="23S_rRNA-intervening_sequence"/>
</dbReference>
<organism evidence="1 2">
    <name type="scientific">Carboxylicivirga mesophila</name>
    <dbReference type="NCBI Taxonomy" id="1166478"/>
    <lineage>
        <taxon>Bacteria</taxon>
        <taxon>Pseudomonadati</taxon>
        <taxon>Bacteroidota</taxon>
        <taxon>Bacteroidia</taxon>
        <taxon>Marinilabiliales</taxon>
        <taxon>Marinilabiliaceae</taxon>
        <taxon>Carboxylicivirga</taxon>
    </lineage>
</organism>
<name>A0ABS5KAY0_9BACT</name>
<dbReference type="Proteomes" id="UP000721861">
    <property type="component" value="Unassembled WGS sequence"/>
</dbReference>
<dbReference type="RefSeq" id="WP_212228597.1">
    <property type="nucleotide sequence ID" value="NZ_JAGUCN010000013.1"/>
</dbReference>
<comment type="caution">
    <text evidence="1">The sequence shown here is derived from an EMBL/GenBank/DDBJ whole genome shotgun (WGS) entry which is preliminary data.</text>
</comment>
<proteinExistence type="predicted"/>